<evidence type="ECO:0000256" key="1">
    <source>
        <dbReference type="ARBA" id="ARBA00001970"/>
    </source>
</evidence>
<dbReference type="Proteomes" id="UP000635278">
    <property type="component" value="Unassembled WGS sequence"/>
</dbReference>
<proteinExistence type="inferred from homology"/>
<evidence type="ECO:0000256" key="12">
    <source>
        <dbReference type="ARBA" id="ARBA00037975"/>
    </source>
</evidence>
<accession>A0ABX0JRI7</accession>
<evidence type="ECO:0000313" key="16">
    <source>
        <dbReference type="Proteomes" id="UP000635278"/>
    </source>
</evidence>
<evidence type="ECO:0000256" key="4">
    <source>
        <dbReference type="ARBA" id="ARBA00022475"/>
    </source>
</evidence>
<evidence type="ECO:0000256" key="7">
    <source>
        <dbReference type="ARBA" id="ARBA00022723"/>
    </source>
</evidence>
<keyword evidence="9 13" id="KW-1133">Transmembrane helix</keyword>
<evidence type="ECO:0000256" key="5">
    <source>
        <dbReference type="ARBA" id="ARBA00022617"/>
    </source>
</evidence>
<dbReference type="SUPFAM" id="SSF81342">
    <property type="entry name" value="Transmembrane di-heme cytochromes"/>
    <property type="match status" value="1"/>
</dbReference>
<keyword evidence="8" id="KW-0249">Electron transport</keyword>
<dbReference type="RefSeq" id="WP_173583530.1">
    <property type="nucleotide sequence ID" value="NZ_WOTB01000013.1"/>
</dbReference>
<sequence length="188" mass="21439">MPHPVPDITDTLRYDRPTIILHWTTAFLVLFQFALGETWSWPSKPVHHLMVVAHLTAGILLTAIMAFRIVWRLTKGRHLSDLLRPADRMVALGVEYTLYALLMAEIALGYLWRWGAGQTMSFFGLLIPSPFARFPAETVSWLQMLHYRNAWLIVGLASGHGAAALFHQFILKDKVLGRMLPRDFPPRP</sequence>
<keyword evidence="4" id="KW-1003">Cell membrane</keyword>
<comment type="similarity">
    <text evidence="12">Belongs to the cytochrome b561 family.</text>
</comment>
<dbReference type="InterPro" id="IPR052168">
    <property type="entry name" value="Cytochrome_b561_oxidase"/>
</dbReference>
<feature type="transmembrane region" description="Helical" evidence="13">
    <location>
        <begin position="51"/>
        <end position="71"/>
    </location>
</feature>
<comment type="subcellular location">
    <subcellularLocation>
        <location evidence="2">Cell membrane</location>
        <topology evidence="2">Multi-pass membrane protein</topology>
    </subcellularLocation>
</comment>
<keyword evidence="10" id="KW-0408">Iron</keyword>
<dbReference type="EMBL" id="WOTB01000013">
    <property type="protein sequence ID" value="NHN85131.1"/>
    <property type="molecule type" value="Genomic_DNA"/>
</dbReference>
<keyword evidence="5" id="KW-0349">Heme</keyword>
<dbReference type="Pfam" id="PF01292">
    <property type="entry name" value="Ni_hydr_CYTB"/>
    <property type="match status" value="1"/>
</dbReference>
<evidence type="ECO:0000259" key="14">
    <source>
        <dbReference type="Pfam" id="PF01292"/>
    </source>
</evidence>
<dbReference type="Gene3D" id="1.20.950.20">
    <property type="entry name" value="Transmembrane di-heme cytochromes, Chain C"/>
    <property type="match status" value="1"/>
</dbReference>
<feature type="transmembrane region" description="Helical" evidence="13">
    <location>
        <begin position="150"/>
        <end position="171"/>
    </location>
</feature>
<evidence type="ECO:0000256" key="6">
    <source>
        <dbReference type="ARBA" id="ARBA00022692"/>
    </source>
</evidence>
<evidence type="ECO:0000256" key="2">
    <source>
        <dbReference type="ARBA" id="ARBA00004651"/>
    </source>
</evidence>
<organism evidence="15 16">
    <name type="scientific">Acetobacter musti</name>
    <dbReference type="NCBI Taxonomy" id="864732"/>
    <lineage>
        <taxon>Bacteria</taxon>
        <taxon>Pseudomonadati</taxon>
        <taxon>Pseudomonadota</taxon>
        <taxon>Alphaproteobacteria</taxon>
        <taxon>Acetobacterales</taxon>
        <taxon>Acetobacteraceae</taxon>
        <taxon>Acetobacter</taxon>
    </lineage>
</organism>
<evidence type="ECO:0000256" key="11">
    <source>
        <dbReference type="ARBA" id="ARBA00023136"/>
    </source>
</evidence>
<evidence type="ECO:0000256" key="10">
    <source>
        <dbReference type="ARBA" id="ARBA00023004"/>
    </source>
</evidence>
<feature type="transmembrane region" description="Helical" evidence="13">
    <location>
        <begin position="20"/>
        <end position="39"/>
    </location>
</feature>
<evidence type="ECO:0000256" key="8">
    <source>
        <dbReference type="ARBA" id="ARBA00022982"/>
    </source>
</evidence>
<reference evidence="15 16" key="1">
    <citation type="journal article" date="2020" name="Int. J. Syst. Evol. Microbiol.">
        <title>Novel acetic acid bacteria from cider fermentations: Acetobacter conturbans sp. nov. and Acetobacter fallax sp. nov.</title>
        <authorList>
            <person name="Sombolestani A.S."/>
            <person name="Cleenwerck I."/>
            <person name="Cnockaert M."/>
            <person name="Borremans W."/>
            <person name="Wieme A.D."/>
            <person name="De Vuyst L."/>
            <person name="Vandamme P."/>
        </authorList>
    </citation>
    <scope>NUCLEOTIDE SEQUENCE [LARGE SCALE GENOMIC DNA]</scope>
    <source>
        <strain evidence="15 16">LMG 30640</strain>
    </source>
</reference>
<dbReference type="PANTHER" id="PTHR30529">
    <property type="entry name" value="CYTOCHROME B561"/>
    <property type="match status" value="1"/>
</dbReference>
<keyword evidence="7" id="KW-0479">Metal-binding</keyword>
<evidence type="ECO:0000256" key="3">
    <source>
        <dbReference type="ARBA" id="ARBA00022448"/>
    </source>
</evidence>
<keyword evidence="3" id="KW-0813">Transport</keyword>
<evidence type="ECO:0000256" key="9">
    <source>
        <dbReference type="ARBA" id="ARBA00022989"/>
    </source>
</evidence>
<feature type="domain" description="Cytochrome b561 bacterial/Ni-hydrogenase" evidence="14">
    <location>
        <begin position="13"/>
        <end position="181"/>
    </location>
</feature>
<keyword evidence="6 13" id="KW-0812">Transmembrane</keyword>
<dbReference type="InterPro" id="IPR016174">
    <property type="entry name" value="Di-haem_cyt_TM"/>
</dbReference>
<feature type="transmembrane region" description="Helical" evidence="13">
    <location>
        <begin position="92"/>
        <end position="112"/>
    </location>
</feature>
<keyword evidence="16" id="KW-1185">Reference proteome</keyword>
<dbReference type="PANTHER" id="PTHR30529:SF1">
    <property type="entry name" value="CYTOCHROME B561 HOMOLOG 2"/>
    <property type="match status" value="1"/>
</dbReference>
<dbReference type="InterPro" id="IPR011577">
    <property type="entry name" value="Cyt_b561_bac/Ni-Hgenase"/>
</dbReference>
<evidence type="ECO:0000313" key="15">
    <source>
        <dbReference type="EMBL" id="NHN85131.1"/>
    </source>
</evidence>
<comment type="cofactor">
    <cofactor evidence="1">
        <name>heme b</name>
        <dbReference type="ChEBI" id="CHEBI:60344"/>
    </cofactor>
</comment>
<name>A0ABX0JRI7_9PROT</name>
<protein>
    <submittedName>
        <fullName evidence="15">Cytochrome b</fullName>
    </submittedName>
</protein>
<evidence type="ECO:0000256" key="13">
    <source>
        <dbReference type="SAM" id="Phobius"/>
    </source>
</evidence>
<comment type="caution">
    <text evidence="15">The sequence shown here is derived from an EMBL/GenBank/DDBJ whole genome shotgun (WGS) entry which is preliminary data.</text>
</comment>
<gene>
    <name evidence="15" type="ORF">GOB93_10820</name>
</gene>
<keyword evidence="11 13" id="KW-0472">Membrane</keyword>